<dbReference type="InterPro" id="IPR038702">
    <property type="entry name" value="Na/K_ATPase_sub_beta_sf"/>
</dbReference>
<evidence type="ECO:0000256" key="9">
    <source>
        <dbReference type="ARBA" id="ARBA00022968"/>
    </source>
</evidence>
<evidence type="ECO:0000256" key="10">
    <source>
        <dbReference type="ARBA" id="ARBA00022989"/>
    </source>
</evidence>
<proteinExistence type="inferred from homology"/>
<feature type="region of interest" description="Disordered" evidence="18">
    <location>
        <begin position="34"/>
        <end position="53"/>
    </location>
</feature>
<dbReference type="PANTHER" id="PTHR11523">
    <property type="entry name" value="SODIUM/POTASSIUM-DEPENDENT ATPASE BETA SUBUNIT"/>
    <property type="match status" value="1"/>
</dbReference>
<evidence type="ECO:0000256" key="3">
    <source>
        <dbReference type="ARBA" id="ARBA00022448"/>
    </source>
</evidence>
<organism evidence="19">
    <name type="scientific">Micrurus carvalhoi</name>
    <dbReference type="NCBI Taxonomy" id="3147026"/>
    <lineage>
        <taxon>Eukaryota</taxon>
        <taxon>Metazoa</taxon>
        <taxon>Chordata</taxon>
        <taxon>Craniata</taxon>
        <taxon>Vertebrata</taxon>
        <taxon>Euteleostomi</taxon>
        <taxon>Lepidosauria</taxon>
        <taxon>Squamata</taxon>
        <taxon>Bifurcata</taxon>
        <taxon>Unidentata</taxon>
        <taxon>Episquamata</taxon>
        <taxon>Toxicofera</taxon>
        <taxon>Serpentes</taxon>
        <taxon>Colubroidea</taxon>
        <taxon>Elapidae</taxon>
        <taxon>Elapinae</taxon>
        <taxon>Micrurus</taxon>
    </lineage>
</organism>
<keyword evidence="16" id="KW-0739">Sodium transport</keyword>
<name>A0A2H6NI54_9SAUR</name>
<reference evidence="19" key="2">
    <citation type="submission" date="2017-12" db="EMBL/GenBank/DDBJ databases">
        <title>Coralsnake Venomics: Analyses of Venom Gland Transcriptomes and Proteomes of Six Brazilian Taxa.</title>
        <authorList>
            <person name="Aird S.D."/>
            <person name="Jorge da Silva N."/>
            <person name="Qiu L."/>
            <person name="Villar-Briones A."/>
            <person name="Aparecida-Saddi V."/>
            <person name="Campos-Telles M.P."/>
            <person name="Grau M."/>
            <person name="Mikheyev A.S."/>
        </authorList>
    </citation>
    <scope>NUCLEOTIDE SEQUENCE</scope>
    <source>
        <tissue evidence="19">Venom_gland</tissue>
    </source>
</reference>
<evidence type="ECO:0000256" key="6">
    <source>
        <dbReference type="ARBA" id="ARBA00022607"/>
    </source>
</evidence>
<keyword evidence="7" id="KW-0812">Transmembrane</keyword>
<keyword evidence="5" id="KW-0633">Potassium transport</keyword>
<keyword evidence="14" id="KW-1015">Disulfide bond</keyword>
<keyword evidence="10" id="KW-1133">Transmembrane helix</keyword>
<evidence type="ECO:0000256" key="5">
    <source>
        <dbReference type="ARBA" id="ARBA00022538"/>
    </source>
</evidence>
<evidence type="ECO:0000256" key="11">
    <source>
        <dbReference type="ARBA" id="ARBA00023053"/>
    </source>
</evidence>
<evidence type="ECO:0000256" key="2">
    <source>
        <dbReference type="ARBA" id="ARBA00005876"/>
    </source>
</evidence>
<dbReference type="AlphaFoldDB" id="A0A2H6NI54"/>
<comment type="subcellular location">
    <subcellularLocation>
        <location evidence="1">Cell membrane</location>
        <topology evidence="1">Single-pass type II membrane protein</topology>
    </subcellularLocation>
    <subcellularLocation>
        <location evidence="17">Membrane</location>
    </subcellularLocation>
</comment>
<evidence type="ECO:0000256" key="18">
    <source>
        <dbReference type="SAM" id="MobiDB-lite"/>
    </source>
</evidence>
<comment type="similarity">
    <text evidence="2 17">Belongs to the X(+)/potassium ATPases subunit beta family.</text>
</comment>
<evidence type="ECO:0000256" key="13">
    <source>
        <dbReference type="ARBA" id="ARBA00023136"/>
    </source>
</evidence>
<keyword evidence="8" id="KW-0630">Potassium</keyword>
<dbReference type="GO" id="GO:0001671">
    <property type="term" value="F:ATPase activator activity"/>
    <property type="evidence" value="ECO:0007669"/>
    <property type="project" value="TreeGrafter"/>
</dbReference>
<keyword evidence="11" id="KW-0915">Sodium</keyword>
<evidence type="ECO:0000256" key="1">
    <source>
        <dbReference type="ARBA" id="ARBA00004401"/>
    </source>
</evidence>
<dbReference type="EMBL" id="IACI01103206">
    <property type="protein sequence ID" value="LAA33054.1"/>
    <property type="molecule type" value="Transcribed_RNA"/>
</dbReference>
<dbReference type="Pfam" id="PF00287">
    <property type="entry name" value="Na_K-ATPase"/>
    <property type="match status" value="1"/>
</dbReference>
<keyword evidence="9" id="KW-0735">Signal-anchor</keyword>
<dbReference type="NCBIfam" id="TIGR01107">
    <property type="entry name" value="Na_K_ATPase_bet"/>
    <property type="match status" value="1"/>
</dbReference>
<evidence type="ECO:0000256" key="15">
    <source>
        <dbReference type="ARBA" id="ARBA00023180"/>
    </source>
</evidence>
<dbReference type="Gene3D" id="2.60.40.1660">
    <property type="entry name" value="Na, k-atpase alpha subunit"/>
    <property type="match status" value="1"/>
</dbReference>
<sequence>MEITFNPSDPKTYNPYVNLIEKFLKGYDSDNQQDINFENCGNEPSPPRDRGPFDGTQGVLPSCKFFRNWLGNCSGIDDPNFGYEDGKPCVIIKLNRVLGYIPKLPQNDSIPSELLAKYNPNVLPIHCTAKKPEDLNKIGSMEYYGFGGFAGFPLQYYPYYGKIIQPTYLQPLIAVQFTNLTTDMDLRIECKAYGQNIGYSDKDHFQGRFEMKIKIKSS</sequence>
<dbReference type="InterPro" id="IPR000402">
    <property type="entry name" value="Na/K_ATPase_sub_beta"/>
</dbReference>
<dbReference type="GO" id="GO:1990573">
    <property type="term" value="P:potassium ion import across plasma membrane"/>
    <property type="evidence" value="ECO:0007669"/>
    <property type="project" value="TreeGrafter"/>
</dbReference>
<dbReference type="GO" id="GO:0006883">
    <property type="term" value="P:intracellular sodium ion homeostasis"/>
    <property type="evidence" value="ECO:0007669"/>
    <property type="project" value="TreeGrafter"/>
</dbReference>
<evidence type="ECO:0000313" key="19">
    <source>
        <dbReference type="EMBL" id="LAA33054.1"/>
    </source>
</evidence>
<dbReference type="PANTHER" id="PTHR11523:SF10">
    <property type="entry name" value="SODIUM_POTASSIUM-TRANSPORTING ATPASE SUBUNIT BETA-1"/>
    <property type="match status" value="1"/>
</dbReference>
<evidence type="ECO:0000256" key="12">
    <source>
        <dbReference type="ARBA" id="ARBA00023065"/>
    </source>
</evidence>
<keyword evidence="3 17" id="KW-0813">Transport</keyword>
<keyword evidence="13" id="KW-0472">Membrane</keyword>
<evidence type="ECO:0000256" key="17">
    <source>
        <dbReference type="RuleBase" id="RU362099"/>
    </source>
</evidence>
<dbReference type="GO" id="GO:0005890">
    <property type="term" value="C:sodium:potassium-exchanging ATPase complex"/>
    <property type="evidence" value="ECO:0007669"/>
    <property type="project" value="InterPro"/>
</dbReference>
<accession>A0A2H6NI54</accession>
<evidence type="ECO:0000256" key="4">
    <source>
        <dbReference type="ARBA" id="ARBA00022475"/>
    </source>
</evidence>
<keyword evidence="4" id="KW-1003">Cell membrane</keyword>
<keyword evidence="15" id="KW-0325">Glycoprotein</keyword>
<comment type="function">
    <text evidence="17">This is the non-catalytic component of the active enzyme, which catalyzes the hydrolysis of ATP coupled with the exchange of Na(+) and K(+) ions across the plasma membrane.</text>
</comment>
<keyword evidence="6" id="KW-0740">Sodium/potassium transport</keyword>
<keyword evidence="12 17" id="KW-0406">Ion transport</keyword>
<evidence type="ECO:0000256" key="8">
    <source>
        <dbReference type="ARBA" id="ARBA00022958"/>
    </source>
</evidence>
<evidence type="ECO:0000256" key="7">
    <source>
        <dbReference type="ARBA" id="ARBA00022692"/>
    </source>
</evidence>
<evidence type="ECO:0000256" key="16">
    <source>
        <dbReference type="ARBA" id="ARBA00023201"/>
    </source>
</evidence>
<reference evidence="19" key="1">
    <citation type="submission" date="2017-07" db="EMBL/GenBank/DDBJ databases">
        <authorList>
            <person name="Mikheyev A."/>
            <person name="Grau M."/>
        </authorList>
    </citation>
    <scope>NUCLEOTIDE SEQUENCE</scope>
    <source>
        <tissue evidence="19">Venom_gland</tissue>
    </source>
</reference>
<dbReference type="GO" id="GO:0036376">
    <property type="term" value="P:sodium ion export across plasma membrane"/>
    <property type="evidence" value="ECO:0007669"/>
    <property type="project" value="TreeGrafter"/>
</dbReference>
<protein>
    <recommendedName>
        <fullName evidence="17">Sodium/potassium-transporting ATPase subunit beta</fullName>
    </recommendedName>
</protein>
<evidence type="ECO:0000256" key="14">
    <source>
        <dbReference type="ARBA" id="ARBA00023157"/>
    </source>
</evidence>
<dbReference type="GO" id="GO:0030007">
    <property type="term" value="P:intracellular potassium ion homeostasis"/>
    <property type="evidence" value="ECO:0007669"/>
    <property type="project" value="TreeGrafter"/>
</dbReference>